<dbReference type="Proteomes" id="UP000029227">
    <property type="component" value="Unassembled WGS sequence"/>
</dbReference>
<evidence type="ECO:0008006" key="4">
    <source>
        <dbReference type="Google" id="ProtNLM"/>
    </source>
</evidence>
<evidence type="ECO:0000313" key="3">
    <source>
        <dbReference type="Proteomes" id="UP000029227"/>
    </source>
</evidence>
<name>A0A090R5J0_9GAMM</name>
<sequence length="121" mass="13436">MGQNQTLLLTIPLILLCWWRYQGAAVFGLTAGLLGIASDSLWLHLGIFAFDTLNIVPIWLMVLWVGFSSFVWVVRDTVLGYPKALVLIVFSVGGTLSYLAGYRLDAVAWLMVRGLRSASCW</sequence>
<protein>
    <recommendedName>
        <fullName evidence="4">DUF2878 domain-containing protein</fullName>
    </recommendedName>
</protein>
<dbReference type="EMBL" id="BBMN01000001">
    <property type="protein sequence ID" value="GAL02892.1"/>
    <property type="molecule type" value="Genomic_DNA"/>
</dbReference>
<evidence type="ECO:0000256" key="1">
    <source>
        <dbReference type="SAM" id="Phobius"/>
    </source>
</evidence>
<evidence type="ECO:0000313" key="2">
    <source>
        <dbReference type="EMBL" id="GAL02892.1"/>
    </source>
</evidence>
<dbReference type="InterPro" id="IPR021306">
    <property type="entry name" value="DUF2878"/>
</dbReference>
<comment type="caution">
    <text evidence="2">The sequence shown here is derived from an EMBL/GenBank/DDBJ whole genome shotgun (WGS) entry which is preliminary data.</text>
</comment>
<reference evidence="2 3" key="1">
    <citation type="journal article" date="2014" name="Genome Announc.">
        <title>Draft Genome Sequences of Two Vibrionaceae Species, Vibrio ponticus C121 and Photobacterium aphoticum C119, Isolated as Coral Reef Microbiota.</title>
        <authorList>
            <person name="Al-saari N."/>
            <person name="Meirelles P.M."/>
            <person name="Mino S."/>
            <person name="Suda W."/>
            <person name="Oshima K."/>
            <person name="Hattori M."/>
            <person name="Ohkuma M."/>
            <person name="Thompson F.L."/>
            <person name="Gomez-Gil B."/>
            <person name="Sawabe T."/>
            <person name="Sawabe T."/>
        </authorList>
    </citation>
    <scope>NUCLEOTIDE SEQUENCE [LARGE SCALE GENOMIC DNA]</scope>
    <source>
        <strain evidence="2 3">JCM 19237</strain>
    </source>
</reference>
<keyword evidence="1" id="KW-0812">Transmembrane</keyword>
<dbReference type="Pfam" id="PF11086">
    <property type="entry name" value="DUF2878"/>
    <property type="match status" value="1"/>
</dbReference>
<dbReference type="STRING" id="754436.JCM19237_5785"/>
<gene>
    <name evidence="2" type="ORF">JCM19237_5785</name>
</gene>
<proteinExistence type="predicted"/>
<feature type="transmembrane region" description="Helical" evidence="1">
    <location>
        <begin position="85"/>
        <end position="104"/>
    </location>
</feature>
<dbReference type="AlphaFoldDB" id="A0A090R5J0"/>
<feature type="transmembrane region" description="Helical" evidence="1">
    <location>
        <begin position="52"/>
        <end position="73"/>
    </location>
</feature>
<organism evidence="2 3">
    <name type="scientific">Photobacterium aphoticum</name>
    <dbReference type="NCBI Taxonomy" id="754436"/>
    <lineage>
        <taxon>Bacteria</taxon>
        <taxon>Pseudomonadati</taxon>
        <taxon>Pseudomonadota</taxon>
        <taxon>Gammaproteobacteria</taxon>
        <taxon>Vibrionales</taxon>
        <taxon>Vibrionaceae</taxon>
        <taxon>Photobacterium</taxon>
    </lineage>
</organism>
<keyword evidence="1" id="KW-1133">Transmembrane helix</keyword>
<accession>A0A090R5J0</accession>
<keyword evidence="1" id="KW-0472">Membrane</keyword>